<comment type="caution">
    <text evidence="1">The sequence shown here is derived from an EMBL/GenBank/DDBJ whole genome shotgun (WGS) entry which is preliminary data.</text>
</comment>
<protein>
    <submittedName>
        <fullName evidence="1">Uncharacterized protein</fullName>
    </submittedName>
</protein>
<name>A0ACC2QA89_9NEOP</name>
<reference evidence="1" key="1">
    <citation type="submission" date="2023-03" db="EMBL/GenBank/DDBJ databases">
        <title>Chromosome-level genomes of two armyworms, Mythimna separata and Mythimna loreyi, provide insights into the biosynthesis and reception of sex pheromones.</title>
        <authorList>
            <person name="Zhao H."/>
        </authorList>
    </citation>
    <scope>NUCLEOTIDE SEQUENCE</scope>
    <source>
        <strain evidence="1">BeijingLab</strain>
    </source>
</reference>
<keyword evidence="2" id="KW-1185">Reference proteome</keyword>
<dbReference type="Proteomes" id="UP001231649">
    <property type="component" value="Chromosome 23"/>
</dbReference>
<dbReference type="EMBL" id="CM056799">
    <property type="protein sequence ID" value="KAJ8710860.1"/>
    <property type="molecule type" value="Genomic_DNA"/>
</dbReference>
<proteinExistence type="predicted"/>
<sequence>MSEDEKVGHRELLQDFIESYRNETCLWKTTCKDYHDRNKKNAAYDRLKNRVNLEQGLTRFINLVCGTLSY</sequence>
<evidence type="ECO:0000313" key="2">
    <source>
        <dbReference type="Proteomes" id="UP001231649"/>
    </source>
</evidence>
<evidence type="ECO:0000313" key="1">
    <source>
        <dbReference type="EMBL" id="KAJ8710860.1"/>
    </source>
</evidence>
<organism evidence="1 2">
    <name type="scientific">Mythimna loreyi</name>
    <dbReference type="NCBI Taxonomy" id="667449"/>
    <lineage>
        <taxon>Eukaryota</taxon>
        <taxon>Metazoa</taxon>
        <taxon>Ecdysozoa</taxon>
        <taxon>Arthropoda</taxon>
        <taxon>Hexapoda</taxon>
        <taxon>Insecta</taxon>
        <taxon>Pterygota</taxon>
        <taxon>Neoptera</taxon>
        <taxon>Endopterygota</taxon>
        <taxon>Lepidoptera</taxon>
        <taxon>Glossata</taxon>
        <taxon>Ditrysia</taxon>
        <taxon>Noctuoidea</taxon>
        <taxon>Noctuidae</taxon>
        <taxon>Noctuinae</taxon>
        <taxon>Hadenini</taxon>
        <taxon>Mythimna</taxon>
    </lineage>
</organism>
<accession>A0ACC2QA89</accession>
<gene>
    <name evidence="1" type="ORF">PYW08_009375</name>
</gene>